<name>A0A7M4DJS3_9MICO</name>
<dbReference type="RefSeq" id="WP_156741140.1">
    <property type="nucleotide sequence ID" value="NZ_CACRYJ010000033.1"/>
</dbReference>
<comment type="caution">
    <text evidence="2">The sequence shown here is derived from an EMBL/GenBank/DDBJ whole genome shotgun (WGS) entry which is preliminary data.</text>
</comment>
<evidence type="ECO:0008006" key="4">
    <source>
        <dbReference type="Google" id="ProtNLM"/>
    </source>
</evidence>
<organism evidence="2 3">
    <name type="scientific">Occultella aeris</name>
    <dbReference type="NCBI Taxonomy" id="2761496"/>
    <lineage>
        <taxon>Bacteria</taxon>
        <taxon>Bacillati</taxon>
        <taxon>Actinomycetota</taxon>
        <taxon>Actinomycetes</taxon>
        <taxon>Micrococcales</taxon>
        <taxon>Ruaniaceae</taxon>
        <taxon>Occultella</taxon>
    </lineage>
</organism>
<protein>
    <recommendedName>
        <fullName evidence="4">DUF4192 domain-containing protein</fullName>
    </recommendedName>
</protein>
<accession>A0A7M4DJS3</accession>
<dbReference type="EMBL" id="CACRYJ010000033">
    <property type="protein sequence ID" value="VZO37307.1"/>
    <property type="molecule type" value="Genomic_DNA"/>
</dbReference>
<feature type="region of interest" description="Disordered" evidence="1">
    <location>
        <begin position="324"/>
        <end position="373"/>
    </location>
</feature>
<reference evidence="2 3" key="1">
    <citation type="submission" date="2019-11" db="EMBL/GenBank/DDBJ databases">
        <authorList>
            <person name="Criscuolo A."/>
        </authorList>
    </citation>
    <scope>NUCLEOTIDE SEQUENCE [LARGE SCALE GENOMIC DNA]</scope>
    <source>
        <strain evidence="2">CIP111667</strain>
    </source>
</reference>
<evidence type="ECO:0000256" key="1">
    <source>
        <dbReference type="SAM" id="MobiDB-lite"/>
    </source>
</evidence>
<proteinExistence type="predicted"/>
<dbReference type="AlphaFoldDB" id="A0A7M4DJS3"/>
<dbReference type="Proteomes" id="UP000419743">
    <property type="component" value="Unassembled WGS sequence"/>
</dbReference>
<keyword evidence="3" id="KW-1185">Reference proteome</keyword>
<sequence>MSVPAVPPRQRLGAGDVVAALPYYAGYQPTPGCIGYFIVSEAGELRRVGVLPPAVTPGLAPRAARAVIEPALRQDSDGVILLAYGQEASATAKALTAALINRLPWIANTAITVDLQQDRYRVGGPGQAIWQDTPPPPVWAIATGQPAPAANLDELVERYAPLNGPGQGVHATRIMSGDRKRLDSMSPSLRRDVALRTIDGMAGREGARDLSASRLAHIARSAVVRDSLLRESYSRPERVEALVQATRIAHPDDVDPLVGLTAAALYAAGHHVSVVFEIAERATGDSLSATIRAAALNSIPPNEIRALLEADTYRSQLRQADSRWLERHTRPDAPKFPERLGEARGKLRRPEDPTDRPYDPPQLPPSNVNGPNL</sequence>
<evidence type="ECO:0000313" key="2">
    <source>
        <dbReference type="EMBL" id="VZO37307.1"/>
    </source>
</evidence>
<gene>
    <name evidence="2" type="ORF">HALOF300_02381</name>
</gene>
<evidence type="ECO:0000313" key="3">
    <source>
        <dbReference type="Proteomes" id="UP000419743"/>
    </source>
</evidence>
<feature type="compositionally biased region" description="Basic and acidic residues" evidence="1">
    <location>
        <begin position="324"/>
        <end position="358"/>
    </location>
</feature>